<keyword evidence="8" id="KW-1278">Translocase</keyword>
<evidence type="ECO:0000256" key="10">
    <source>
        <dbReference type="ARBA" id="ARBA00022989"/>
    </source>
</evidence>
<dbReference type="SUPFAM" id="SSF81464">
    <property type="entry name" value="Cytochrome c oxidase subunit II-like, transmembrane region"/>
    <property type="match status" value="1"/>
</dbReference>
<dbReference type="CDD" id="cd13919">
    <property type="entry name" value="CuRO_HCO_II_like_5"/>
    <property type="match status" value="1"/>
</dbReference>
<evidence type="ECO:0000259" key="18">
    <source>
        <dbReference type="PROSITE" id="PS50857"/>
    </source>
</evidence>
<dbReference type="PANTHER" id="PTHR22888:SF9">
    <property type="entry name" value="CYTOCHROME C OXIDASE SUBUNIT 2"/>
    <property type="match status" value="1"/>
</dbReference>
<dbReference type="SUPFAM" id="SSF49503">
    <property type="entry name" value="Cupredoxins"/>
    <property type="match status" value="1"/>
</dbReference>
<dbReference type="EC" id="7.1.1.9" evidence="3"/>
<evidence type="ECO:0000313" key="20">
    <source>
        <dbReference type="Proteomes" id="UP000029990"/>
    </source>
</evidence>
<comment type="similarity">
    <text evidence="2">Belongs to the cytochrome c oxidase subunit 2 family.</text>
</comment>
<evidence type="ECO:0000256" key="15">
    <source>
        <dbReference type="ARBA" id="ARBA00047816"/>
    </source>
</evidence>
<reference evidence="19 20" key="1">
    <citation type="submission" date="2013-08" db="EMBL/GenBank/DDBJ databases">
        <title>The genome sequence of Knoellia flava.</title>
        <authorList>
            <person name="Zhu W."/>
            <person name="Wang G."/>
        </authorList>
    </citation>
    <scope>NUCLEOTIDE SEQUENCE [LARGE SCALE GENOMIC DNA]</scope>
    <source>
        <strain evidence="19 20">TL1</strain>
    </source>
</reference>
<comment type="caution">
    <text evidence="19">The sequence shown here is derived from an EMBL/GenBank/DDBJ whole genome shotgun (WGS) entry which is preliminary data.</text>
</comment>
<keyword evidence="10 17" id="KW-1133">Transmembrane helix</keyword>
<evidence type="ECO:0000256" key="7">
    <source>
        <dbReference type="ARBA" id="ARBA00022723"/>
    </source>
</evidence>
<evidence type="ECO:0000256" key="8">
    <source>
        <dbReference type="ARBA" id="ARBA00022967"/>
    </source>
</evidence>
<proteinExistence type="inferred from homology"/>
<keyword evidence="7" id="KW-0479">Metal-binding</keyword>
<evidence type="ECO:0000256" key="16">
    <source>
        <dbReference type="SAM" id="MobiDB-lite"/>
    </source>
</evidence>
<evidence type="ECO:0000256" key="6">
    <source>
        <dbReference type="ARBA" id="ARBA00022692"/>
    </source>
</evidence>
<dbReference type="Gene3D" id="1.10.287.90">
    <property type="match status" value="1"/>
</dbReference>
<dbReference type="InterPro" id="IPR014222">
    <property type="entry name" value="Cyt_c_oxidase_su2"/>
</dbReference>
<name>A0ABR4XEY9_9MICO</name>
<evidence type="ECO:0000256" key="5">
    <source>
        <dbReference type="ARBA" id="ARBA00022660"/>
    </source>
</evidence>
<comment type="function">
    <text evidence="13">Subunits I and II form the functional core of the enzyme complex. Electrons originating in cytochrome c are transferred via heme a and Cu(A) to the binuclear center formed by heme a3 and Cu(B).</text>
</comment>
<dbReference type="InterPro" id="IPR008972">
    <property type="entry name" value="Cupredoxin"/>
</dbReference>
<sequence length="308" mass="34550">MFQQTTQEGAAVPQHDQLNPRSRGRRLALWSVLAVGAMVALSGCELGKFEDGFLPRGVTENSERVRDLWIGAWIACLAVGVLVWGLTAWCVVAYRRRRDDNELPVQLRYNVPLEILYTIVPIFMVATFFFFTAKDQTALLDTSEDPAVTVNVVGKQWSWDFNYVEDDVHEVGTQAIMTGQPGAEETIPTLYLPVDERVEFVLTSRDVIHSFWVPQFLQKLDMIPGKVNKFQVVPTEEGTFKGKCAELCGAYHSQMLFNVKVVPRAEYDAHIADLKSRGQTGMLGTELNRDGSGLVPGEDELLPEELRN</sequence>
<keyword evidence="6 17" id="KW-0812">Transmembrane</keyword>
<dbReference type="EMBL" id="AVPI01000019">
    <property type="protein sequence ID" value="KGN31770.1"/>
    <property type="molecule type" value="Genomic_DNA"/>
</dbReference>
<dbReference type="PANTHER" id="PTHR22888">
    <property type="entry name" value="CYTOCHROME C OXIDASE, SUBUNIT II"/>
    <property type="match status" value="1"/>
</dbReference>
<keyword evidence="5" id="KW-0679">Respiratory chain</keyword>
<keyword evidence="20" id="KW-1185">Reference proteome</keyword>
<comment type="catalytic activity">
    <reaction evidence="15">
        <text>4 Fe(II)-[cytochrome c] + O2 + 8 H(+)(in) = 4 Fe(III)-[cytochrome c] + 2 H2O + 4 H(+)(out)</text>
        <dbReference type="Rhea" id="RHEA:11436"/>
        <dbReference type="Rhea" id="RHEA-COMP:10350"/>
        <dbReference type="Rhea" id="RHEA-COMP:14399"/>
        <dbReference type="ChEBI" id="CHEBI:15377"/>
        <dbReference type="ChEBI" id="CHEBI:15378"/>
        <dbReference type="ChEBI" id="CHEBI:15379"/>
        <dbReference type="ChEBI" id="CHEBI:29033"/>
        <dbReference type="ChEBI" id="CHEBI:29034"/>
        <dbReference type="EC" id="7.1.1.9"/>
    </reaction>
</comment>
<gene>
    <name evidence="19" type="ORF">N798_08195</name>
</gene>
<dbReference type="InterPro" id="IPR036257">
    <property type="entry name" value="Cyt_c_oxidase_su2_TM_sf"/>
</dbReference>
<feature type="domain" description="Cytochrome oxidase subunit II copper A binding" evidence="18">
    <location>
        <begin position="145"/>
        <end position="273"/>
    </location>
</feature>
<evidence type="ECO:0000313" key="19">
    <source>
        <dbReference type="EMBL" id="KGN31770.1"/>
    </source>
</evidence>
<evidence type="ECO:0000256" key="17">
    <source>
        <dbReference type="SAM" id="Phobius"/>
    </source>
</evidence>
<accession>A0ABR4XEY9</accession>
<evidence type="ECO:0000256" key="4">
    <source>
        <dbReference type="ARBA" id="ARBA00022448"/>
    </source>
</evidence>
<dbReference type="InterPro" id="IPR045187">
    <property type="entry name" value="CcO_II"/>
</dbReference>
<dbReference type="PROSITE" id="PS00078">
    <property type="entry name" value="COX2"/>
    <property type="match status" value="1"/>
</dbReference>
<keyword evidence="9" id="KW-0249">Electron transport</keyword>
<evidence type="ECO:0000256" key="3">
    <source>
        <dbReference type="ARBA" id="ARBA00012949"/>
    </source>
</evidence>
<evidence type="ECO:0000256" key="1">
    <source>
        <dbReference type="ARBA" id="ARBA00004141"/>
    </source>
</evidence>
<dbReference type="Pfam" id="PF00116">
    <property type="entry name" value="COX2"/>
    <property type="match status" value="1"/>
</dbReference>
<dbReference type="PROSITE" id="PS50857">
    <property type="entry name" value="COX2_CUA"/>
    <property type="match status" value="1"/>
</dbReference>
<evidence type="ECO:0000256" key="12">
    <source>
        <dbReference type="ARBA" id="ARBA00023136"/>
    </source>
</evidence>
<organism evidence="19 20">
    <name type="scientific">Knoellia flava TL1</name>
    <dbReference type="NCBI Taxonomy" id="1385518"/>
    <lineage>
        <taxon>Bacteria</taxon>
        <taxon>Bacillati</taxon>
        <taxon>Actinomycetota</taxon>
        <taxon>Actinomycetes</taxon>
        <taxon>Micrococcales</taxon>
        <taxon>Intrasporangiaceae</taxon>
        <taxon>Knoellia</taxon>
    </lineage>
</organism>
<evidence type="ECO:0000256" key="11">
    <source>
        <dbReference type="ARBA" id="ARBA00023008"/>
    </source>
</evidence>
<protein>
    <recommendedName>
        <fullName evidence="3">cytochrome-c oxidase</fullName>
        <ecNumber evidence="3">7.1.1.9</ecNumber>
    </recommendedName>
    <alternativeName>
        <fullName evidence="14">Cytochrome aa3 subunit 2</fullName>
    </alternativeName>
</protein>
<evidence type="ECO:0000256" key="14">
    <source>
        <dbReference type="ARBA" id="ARBA00031399"/>
    </source>
</evidence>
<comment type="subcellular location">
    <subcellularLocation>
        <location evidence="1">Membrane</location>
        <topology evidence="1">Multi-pass membrane protein</topology>
    </subcellularLocation>
</comment>
<keyword evidence="11" id="KW-0186">Copper</keyword>
<dbReference type="InterPro" id="IPR001505">
    <property type="entry name" value="Copper_CuA"/>
</dbReference>
<feature type="transmembrane region" description="Helical" evidence="17">
    <location>
        <begin position="69"/>
        <end position="94"/>
    </location>
</feature>
<dbReference type="PRINTS" id="PR01166">
    <property type="entry name" value="CYCOXIDASEII"/>
</dbReference>
<feature type="compositionally biased region" description="Acidic residues" evidence="16">
    <location>
        <begin position="297"/>
        <end position="308"/>
    </location>
</feature>
<evidence type="ECO:0000256" key="9">
    <source>
        <dbReference type="ARBA" id="ARBA00022982"/>
    </source>
</evidence>
<keyword evidence="12 17" id="KW-0472">Membrane</keyword>
<feature type="transmembrane region" description="Helical" evidence="17">
    <location>
        <begin position="27"/>
        <end position="49"/>
    </location>
</feature>
<dbReference type="NCBIfam" id="TIGR02866">
    <property type="entry name" value="CoxB"/>
    <property type="match status" value="1"/>
</dbReference>
<dbReference type="Gene3D" id="2.60.40.420">
    <property type="entry name" value="Cupredoxins - blue copper proteins"/>
    <property type="match status" value="1"/>
</dbReference>
<dbReference type="Proteomes" id="UP000029990">
    <property type="component" value="Unassembled WGS sequence"/>
</dbReference>
<dbReference type="InterPro" id="IPR002429">
    <property type="entry name" value="CcO_II-like_C"/>
</dbReference>
<feature type="region of interest" description="Disordered" evidence="16">
    <location>
        <begin position="282"/>
        <end position="308"/>
    </location>
</feature>
<evidence type="ECO:0000256" key="2">
    <source>
        <dbReference type="ARBA" id="ARBA00007866"/>
    </source>
</evidence>
<feature type="transmembrane region" description="Helical" evidence="17">
    <location>
        <begin position="115"/>
        <end position="133"/>
    </location>
</feature>
<evidence type="ECO:0000256" key="13">
    <source>
        <dbReference type="ARBA" id="ARBA00024688"/>
    </source>
</evidence>
<keyword evidence="4" id="KW-0813">Transport</keyword>